<organism evidence="2 3">
    <name type="scientific">Christiangramia lutea</name>
    <dbReference type="NCBI Taxonomy" id="1607951"/>
    <lineage>
        <taxon>Bacteria</taxon>
        <taxon>Pseudomonadati</taxon>
        <taxon>Bacteroidota</taxon>
        <taxon>Flavobacteriia</taxon>
        <taxon>Flavobacteriales</taxon>
        <taxon>Flavobacteriaceae</taxon>
        <taxon>Christiangramia</taxon>
    </lineage>
</organism>
<evidence type="ECO:0000256" key="1">
    <source>
        <dbReference type="SAM" id="Phobius"/>
    </source>
</evidence>
<keyword evidence="1" id="KW-1133">Transmembrane helix</keyword>
<comment type="caution">
    <text evidence="2">The sequence shown here is derived from an EMBL/GenBank/DDBJ whole genome shotgun (WGS) entry which is preliminary data.</text>
</comment>
<dbReference type="RefSeq" id="WP_240714330.1">
    <property type="nucleotide sequence ID" value="NZ_JAKVTV010000005.1"/>
</dbReference>
<accession>A0A9X1V6Z4</accession>
<keyword evidence="1" id="KW-0472">Membrane</keyword>
<dbReference type="InterPro" id="IPR046077">
    <property type="entry name" value="DUF6095"/>
</dbReference>
<protein>
    <submittedName>
        <fullName evidence="2">DUF6095 family protein</fullName>
    </submittedName>
</protein>
<evidence type="ECO:0000313" key="2">
    <source>
        <dbReference type="EMBL" id="MCH4824159.1"/>
    </source>
</evidence>
<keyword evidence="1" id="KW-0812">Transmembrane</keyword>
<keyword evidence="3" id="KW-1185">Reference proteome</keyword>
<dbReference type="EMBL" id="JAKVTV010000005">
    <property type="protein sequence ID" value="MCH4824159.1"/>
    <property type="molecule type" value="Genomic_DNA"/>
</dbReference>
<evidence type="ECO:0000313" key="3">
    <source>
        <dbReference type="Proteomes" id="UP001139226"/>
    </source>
</evidence>
<name>A0A9X1V6Z4_9FLAO</name>
<dbReference type="Pfam" id="PF19589">
    <property type="entry name" value="DUF6095"/>
    <property type="match status" value="1"/>
</dbReference>
<gene>
    <name evidence="2" type="ORF">ML462_13355</name>
</gene>
<feature type="transmembrane region" description="Helical" evidence="1">
    <location>
        <begin position="40"/>
        <end position="61"/>
    </location>
</feature>
<sequence>MKHTNKEVLFKGLKFLAGALPLALIGPSILYNAFNNQGHPWYIPVLIIGILATIGSIFLMFKGIMTIMQAVFDK</sequence>
<feature type="transmembrane region" description="Helical" evidence="1">
    <location>
        <begin position="12"/>
        <end position="34"/>
    </location>
</feature>
<proteinExistence type="predicted"/>
<reference evidence="2" key="1">
    <citation type="submission" date="2022-03" db="EMBL/GenBank/DDBJ databases">
        <title>Gramella crocea sp. nov., isolated from activated sludge of a seafood processing plant.</title>
        <authorList>
            <person name="Zhang X."/>
        </authorList>
    </citation>
    <scope>NUCLEOTIDE SEQUENCE</scope>
    <source>
        <strain evidence="2">YJ019</strain>
    </source>
</reference>
<dbReference type="Proteomes" id="UP001139226">
    <property type="component" value="Unassembled WGS sequence"/>
</dbReference>
<dbReference type="AlphaFoldDB" id="A0A9X1V6Z4"/>